<feature type="non-terminal residue" evidence="1">
    <location>
        <position position="1"/>
    </location>
</feature>
<accession>A0ACA9P105</accession>
<keyword evidence="2" id="KW-1185">Reference proteome</keyword>
<dbReference type="EMBL" id="CAJVPW010019466">
    <property type="protein sequence ID" value="CAG8686393.1"/>
    <property type="molecule type" value="Genomic_DNA"/>
</dbReference>
<proteinExistence type="predicted"/>
<organism evidence="1 2">
    <name type="scientific">Cetraspora pellucida</name>
    <dbReference type="NCBI Taxonomy" id="1433469"/>
    <lineage>
        <taxon>Eukaryota</taxon>
        <taxon>Fungi</taxon>
        <taxon>Fungi incertae sedis</taxon>
        <taxon>Mucoromycota</taxon>
        <taxon>Glomeromycotina</taxon>
        <taxon>Glomeromycetes</taxon>
        <taxon>Diversisporales</taxon>
        <taxon>Gigasporaceae</taxon>
        <taxon>Cetraspora</taxon>
    </lineage>
</organism>
<feature type="non-terminal residue" evidence="1">
    <location>
        <position position="250"/>
    </location>
</feature>
<dbReference type="Proteomes" id="UP000789366">
    <property type="component" value="Unassembled WGS sequence"/>
</dbReference>
<sequence>TSLIAMPPCKKRKREACNLVREQGRFISQKKLSTDLQELSIGIREEWGKEFDIQEVAIDIRLEGFDEQEAVAVIQEEQLQESETSNKRHLTPSVNTITQPTSLNFITPTKTITSLQTHFEEVNRHCSFTKSSKLNIPTYDYLRLISVSKFIKLLLDGKGKMDASRQVAESVWNKGDYISRCIRNWGDHFIHTGELIIDRQGKHTKWRGLLDDEDVSEDCQAWLRQQKPEARFPLFLKAYIEGKHIEQGTV</sequence>
<evidence type="ECO:0000313" key="2">
    <source>
        <dbReference type="Proteomes" id="UP000789366"/>
    </source>
</evidence>
<comment type="caution">
    <text evidence="1">The sequence shown here is derived from an EMBL/GenBank/DDBJ whole genome shotgun (WGS) entry which is preliminary data.</text>
</comment>
<gene>
    <name evidence="1" type="ORF">SPELUC_LOCUS10451</name>
</gene>
<evidence type="ECO:0000313" key="1">
    <source>
        <dbReference type="EMBL" id="CAG8686393.1"/>
    </source>
</evidence>
<protein>
    <submittedName>
        <fullName evidence="1">13851_t:CDS:1</fullName>
    </submittedName>
</protein>
<name>A0ACA9P105_9GLOM</name>
<reference evidence="1" key="1">
    <citation type="submission" date="2021-06" db="EMBL/GenBank/DDBJ databases">
        <authorList>
            <person name="Kallberg Y."/>
            <person name="Tangrot J."/>
            <person name="Rosling A."/>
        </authorList>
    </citation>
    <scope>NUCLEOTIDE SEQUENCE</scope>
    <source>
        <strain evidence="1">28 12/20/2015</strain>
    </source>
</reference>